<keyword evidence="2" id="KW-1185">Reference proteome</keyword>
<organism evidence="1 2">
    <name type="scientific">Photobacterium iliopiscarium</name>
    <dbReference type="NCBI Taxonomy" id="56192"/>
    <lineage>
        <taxon>Bacteria</taxon>
        <taxon>Pseudomonadati</taxon>
        <taxon>Pseudomonadota</taxon>
        <taxon>Gammaproteobacteria</taxon>
        <taxon>Vibrionales</taxon>
        <taxon>Vibrionaceae</taxon>
        <taxon>Photobacterium</taxon>
    </lineage>
</organism>
<sequence>MVIRSSTLHSRKLFLLNFKRKKSPQLLAGFSIWLHSTELEPVIHELIVRQASNKKEPTELRGNCLE</sequence>
<evidence type="ECO:0000313" key="2">
    <source>
        <dbReference type="Proteomes" id="UP000241190"/>
    </source>
</evidence>
<accession>A0ABX5GLR3</accession>
<evidence type="ECO:0000313" key="1">
    <source>
        <dbReference type="EMBL" id="PSW87804.1"/>
    </source>
</evidence>
<gene>
    <name evidence="1" type="ORF">C9J52_20785</name>
</gene>
<dbReference type="EMBL" id="PYOP01000102">
    <property type="protein sequence ID" value="PSW87804.1"/>
    <property type="molecule type" value="Genomic_DNA"/>
</dbReference>
<dbReference type="Proteomes" id="UP000241190">
    <property type="component" value="Unassembled WGS sequence"/>
</dbReference>
<name>A0ABX5GLR3_9GAMM</name>
<comment type="caution">
    <text evidence="1">The sequence shown here is derived from an EMBL/GenBank/DDBJ whole genome shotgun (WGS) entry which is preliminary data.</text>
</comment>
<reference evidence="1 2" key="1">
    <citation type="submission" date="2018-03" db="EMBL/GenBank/DDBJ databases">
        <title>Whole genome sequencing of Histamine producing bacteria.</title>
        <authorList>
            <person name="Butler K."/>
        </authorList>
    </citation>
    <scope>NUCLEOTIDE SEQUENCE [LARGE SCALE GENOMIC DNA]</scope>
    <source>
        <strain evidence="1 2">ATCC 51761</strain>
    </source>
</reference>
<protein>
    <submittedName>
        <fullName evidence="1">Uncharacterized protein</fullName>
    </submittedName>
</protein>
<proteinExistence type="predicted"/>